<evidence type="ECO:0000256" key="2">
    <source>
        <dbReference type="ARBA" id="ARBA00007843"/>
    </source>
</evidence>
<feature type="region of interest" description="Disordered" evidence="9">
    <location>
        <begin position="222"/>
        <end position="278"/>
    </location>
</feature>
<dbReference type="GO" id="GO:0048364">
    <property type="term" value="P:root development"/>
    <property type="evidence" value="ECO:0007669"/>
    <property type="project" value="TreeGrafter"/>
</dbReference>
<dbReference type="PROSITE" id="PS50213">
    <property type="entry name" value="FAS1"/>
    <property type="match status" value="1"/>
</dbReference>
<dbReference type="GO" id="GO:0098552">
    <property type="term" value="C:side of membrane"/>
    <property type="evidence" value="ECO:0007669"/>
    <property type="project" value="UniProtKB-KW"/>
</dbReference>
<keyword evidence="6" id="KW-0654">Proteoglycan</keyword>
<name>A0A7J8T282_GOSDV</name>
<dbReference type="PANTHER" id="PTHR32382">
    <property type="entry name" value="FASCICLIN-LIKE ARABINOGALACTAN PROTEIN"/>
    <property type="match status" value="1"/>
</dbReference>
<dbReference type="Pfam" id="PF02469">
    <property type="entry name" value="Fasciclin"/>
    <property type="match status" value="1"/>
</dbReference>
<dbReference type="GO" id="GO:0005886">
    <property type="term" value="C:plasma membrane"/>
    <property type="evidence" value="ECO:0007669"/>
    <property type="project" value="UniProtKB-SubCell"/>
</dbReference>
<dbReference type="InterPro" id="IPR033254">
    <property type="entry name" value="Plant_FLA"/>
</dbReference>
<comment type="similarity">
    <text evidence="2">Belongs to the fasciclin-like AGP family.</text>
</comment>
<feature type="compositionally biased region" description="Low complexity" evidence="9">
    <location>
        <begin position="250"/>
        <end position="262"/>
    </location>
</feature>
<dbReference type="AlphaFoldDB" id="A0A7J8T282"/>
<keyword evidence="8" id="KW-0449">Lipoprotein</keyword>
<dbReference type="Gene3D" id="2.30.180.10">
    <property type="entry name" value="FAS1 domain"/>
    <property type="match status" value="1"/>
</dbReference>
<feature type="domain" description="FAS1" evidence="10">
    <location>
        <begin position="73"/>
        <end position="213"/>
    </location>
</feature>
<evidence type="ECO:0000313" key="12">
    <source>
        <dbReference type="Proteomes" id="UP000593561"/>
    </source>
</evidence>
<organism evidence="11 12">
    <name type="scientific">Gossypium davidsonii</name>
    <name type="common">Davidson's cotton</name>
    <name type="synonym">Gossypium klotzschianum subsp. davidsonii</name>
    <dbReference type="NCBI Taxonomy" id="34287"/>
    <lineage>
        <taxon>Eukaryota</taxon>
        <taxon>Viridiplantae</taxon>
        <taxon>Streptophyta</taxon>
        <taxon>Embryophyta</taxon>
        <taxon>Tracheophyta</taxon>
        <taxon>Spermatophyta</taxon>
        <taxon>Magnoliopsida</taxon>
        <taxon>eudicotyledons</taxon>
        <taxon>Gunneridae</taxon>
        <taxon>Pentapetalae</taxon>
        <taxon>rosids</taxon>
        <taxon>malvids</taxon>
        <taxon>Malvales</taxon>
        <taxon>Malvaceae</taxon>
        <taxon>Malvoideae</taxon>
        <taxon>Gossypium</taxon>
    </lineage>
</organism>
<dbReference type="EMBL" id="JABFAC010000013">
    <property type="protein sequence ID" value="MBA0632508.1"/>
    <property type="molecule type" value="Genomic_DNA"/>
</dbReference>
<evidence type="ECO:0000256" key="9">
    <source>
        <dbReference type="SAM" id="MobiDB-lite"/>
    </source>
</evidence>
<evidence type="ECO:0000313" key="11">
    <source>
        <dbReference type="EMBL" id="MBA0632508.1"/>
    </source>
</evidence>
<gene>
    <name evidence="11" type="ORF">Godav_001234</name>
</gene>
<dbReference type="PANTHER" id="PTHR32382:SF4">
    <property type="entry name" value="FASCICLIN-LIKE ARABINOGALACTAN PROTEIN 1"/>
    <property type="match status" value="1"/>
</dbReference>
<protein>
    <recommendedName>
        <fullName evidence="10">FAS1 domain-containing protein</fullName>
    </recommendedName>
</protein>
<evidence type="ECO:0000256" key="6">
    <source>
        <dbReference type="ARBA" id="ARBA00022974"/>
    </source>
</evidence>
<comment type="caution">
    <text evidence="11">The sequence shown here is derived from an EMBL/GenBank/DDBJ whole genome shotgun (WGS) entry which is preliminary data.</text>
</comment>
<dbReference type="SUPFAM" id="SSF82153">
    <property type="entry name" value="FAS1 domain"/>
    <property type="match status" value="1"/>
</dbReference>
<reference evidence="11 12" key="1">
    <citation type="journal article" date="2019" name="Genome Biol. Evol.">
        <title>Insights into the evolution of the New World diploid cottons (Gossypium, subgenus Houzingenia) based on genome sequencing.</title>
        <authorList>
            <person name="Grover C.E."/>
            <person name="Arick M.A. 2nd"/>
            <person name="Thrash A."/>
            <person name="Conover J.L."/>
            <person name="Sanders W.S."/>
            <person name="Peterson D.G."/>
            <person name="Frelichowski J.E."/>
            <person name="Scheffler J.A."/>
            <person name="Scheffler B.E."/>
            <person name="Wendel J.F."/>
        </authorList>
    </citation>
    <scope>NUCLEOTIDE SEQUENCE [LARGE SCALE GENOMIC DNA]</scope>
    <source>
        <strain evidence="11">27</strain>
        <tissue evidence="11">Leaf</tissue>
    </source>
</reference>
<dbReference type="SMART" id="SM00554">
    <property type="entry name" value="FAS1"/>
    <property type="match status" value="1"/>
</dbReference>
<feature type="compositionally biased region" description="Acidic residues" evidence="9">
    <location>
        <begin position="263"/>
        <end position="273"/>
    </location>
</feature>
<dbReference type="Proteomes" id="UP000593561">
    <property type="component" value="Unassembled WGS sequence"/>
</dbReference>
<evidence type="ECO:0000256" key="7">
    <source>
        <dbReference type="ARBA" id="ARBA00023136"/>
    </source>
</evidence>
<evidence type="ECO:0000256" key="3">
    <source>
        <dbReference type="ARBA" id="ARBA00022475"/>
    </source>
</evidence>
<evidence type="ECO:0000256" key="1">
    <source>
        <dbReference type="ARBA" id="ARBA00004609"/>
    </source>
</evidence>
<keyword evidence="12" id="KW-1185">Reference proteome</keyword>
<evidence type="ECO:0000256" key="4">
    <source>
        <dbReference type="ARBA" id="ARBA00022622"/>
    </source>
</evidence>
<sequence>MFQATGVAPGVSGFVNITDFKGGKVGFGAEDNGGDLDSFFVKSVEELPYNISVIQISKALPSAIAEAPTPGPSELNITGIMSAHGCKVFADTLLANPEAMATYEDNLNGGLTMFCPLDDAFKAFLPKYKNLTASGKESFLEFFGVPVYQSLSMLKSNNGLMNTLATDGASKFDFTVQNDGEQVTLKTKINTVKITGTLLDEQPVAIYTIDKVLMPRELFKASPTPAPAPAPEEAADAPKASKSKSKSKSKSAPTPESDAPADSPDDDPADQTADDNAASSFKGGRFVAVGLSFLLVFLLV</sequence>
<keyword evidence="4" id="KW-0336">GPI-anchor</keyword>
<evidence type="ECO:0000256" key="5">
    <source>
        <dbReference type="ARBA" id="ARBA00022729"/>
    </source>
</evidence>
<dbReference type="FunFam" id="2.30.180.10:FF:000008">
    <property type="entry name" value="Fasciclin-like arabinogalactan protein 10"/>
    <property type="match status" value="1"/>
</dbReference>
<proteinExistence type="inferred from homology"/>
<keyword evidence="3" id="KW-1003">Cell membrane</keyword>
<dbReference type="InterPro" id="IPR000782">
    <property type="entry name" value="FAS1_domain"/>
</dbReference>
<dbReference type="InterPro" id="IPR036378">
    <property type="entry name" value="FAS1_dom_sf"/>
</dbReference>
<keyword evidence="6" id="KW-0325">Glycoprotein</keyword>
<evidence type="ECO:0000259" key="10">
    <source>
        <dbReference type="PROSITE" id="PS50213"/>
    </source>
</evidence>
<keyword evidence="7" id="KW-0472">Membrane</keyword>
<comment type="subcellular location">
    <subcellularLocation>
        <location evidence="1">Cell membrane</location>
        <topology evidence="1">Lipid-anchor</topology>
        <topology evidence="1">GPI-anchor</topology>
    </subcellularLocation>
</comment>
<evidence type="ECO:0000256" key="8">
    <source>
        <dbReference type="ARBA" id="ARBA00023288"/>
    </source>
</evidence>
<keyword evidence="5" id="KW-0732">Signal</keyword>
<dbReference type="GO" id="GO:0048367">
    <property type="term" value="P:shoot system development"/>
    <property type="evidence" value="ECO:0007669"/>
    <property type="project" value="TreeGrafter"/>
</dbReference>
<accession>A0A7J8T282</accession>